<keyword evidence="1" id="KW-0472">Membrane</keyword>
<evidence type="ECO:0000313" key="3">
    <source>
        <dbReference type="Proteomes" id="UP000623467"/>
    </source>
</evidence>
<evidence type="ECO:0000313" key="2">
    <source>
        <dbReference type="EMBL" id="KAF7342909.1"/>
    </source>
</evidence>
<gene>
    <name evidence="2" type="ORF">MSAN_02007300</name>
</gene>
<feature type="transmembrane region" description="Helical" evidence="1">
    <location>
        <begin position="166"/>
        <end position="185"/>
    </location>
</feature>
<keyword evidence="1" id="KW-0812">Transmembrane</keyword>
<organism evidence="2 3">
    <name type="scientific">Mycena sanguinolenta</name>
    <dbReference type="NCBI Taxonomy" id="230812"/>
    <lineage>
        <taxon>Eukaryota</taxon>
        <taxon>Fungi</taxon>
        <taxon>Dikarya</taxon>
        <taxon>Basidiomycota</taxon>
        <taxon>Agaricomycotina</taxon>
        <taxon>Agaricomycetes</taxon>
        <taxon>Agaricomycetidae</taxon>
        <taxon>Agaricales</taxon>
        <taxon>Marasmiineae</taxon>
        <taxon>Mycenaceae</taxon>
        <taxon>Mycena</taxon>
    </lineage>
</organism>
<dbReference type="OrthoDB" id="2751465at2759"/>
<dbReference type="Proteomes" id="UP000623467">
    <property type="component" value="Unassembled WGS sequence"/>
</dbReference>
<protein>
    <submittedName>
        <fullName evidence="2">Uncharacterized protein</fullName>
    </submittedName>
</protein>
<dbReference type="AlphaFoldDB" id="A0A8H7CM79"/>
<feature type="transmembrane region" description="Helical" evidence="1">
    <location>
        <begin position="48"/>
        <end position="69"/>
    </location>
</feature>
<feature type="transmembrane region" description="Helical" evidence="1">
    <location>
        <begin position="19"/>
        <end position="36"/>
    </location>
</feature>
<feature type="transmembrane region" description="Helical" evidence="1">
    <location>
        <begin position="124"/>
        <end position="146"/>
    </location>
</feature>
<accession>A0A8H7CM79</accession>
<feature type="transmembrane region" description="Helical" evidence="1">
    <location>
        <begin position="89"/>
        <end position="112"/>
    </location>
</feature>
<comment type="caution">
    <text evidence="2">The sequence shown here is derived from an EMBL/GenBank/DDBJ whole genome shotgun (WGS) entry which is preliminary data.</text>
</comment>
<sequence length="311" mass="35425">MPLAPATKESYLGAFLENIIYGFYLSAFVECCTLFWMKKKRREAKQKYVIITAILMFILITMRCIIDTYRCVAAFDADDAEFGIGAPNSTLALLTNACWFFLTPIADAFIIFRTFIVWNRNWHIIILPSILCLANFGSCFWVIIALSDLNMGLNPSVWHNVVYKSINLFLSLTLCTNVICTALIAFRILRIHRQLRWMSTSAAIYTLLLIATLISNSVSSYVNFILFNCTPPTIGLVFSYIIIRVSRGTSCEENATSTETMRFRRAPQTMTQAHEMAVQIRLEREVETQAAGPHDMMKHADMDIDIDRTMV</sequence>
<proteinExistence type="predicted"/>
<keyword evidence="1" id="KW-1133">Transmembrane helix</keyword>
<reference evidence="2" key="1">
    <citation type="submission" date="2020-05" db="EMBL/GenBank/DDBJ databases">
        <title>Mycena genomes resolve the evolution of fungal bioluminescence.</title>
        <authorList>
            <person name="Tsai I.J."/>
        </authorList>
    </citation>
    <scope>NUCLEOTIDE SEQUENCE</scope>
    <source>
        <strain evidence="2">160909Yilan</strain>
    </source>
</reference>
<dbReference type="EMBL" id="JACAZH010000024">
    <property type="protein sequence ID" value="KAF7342909.1"/>
    <property type="molecule type" value="Genomic_DNA"/>
</dbReference>
<evidence type="ECO:0000256" key="1">
    <source>
        <dbReference type="SAM" id="Phobius"/>
    </source>
</evidence>
<feature type="transmembrane region" description="Helical" evidence="1">
    <location>
        <begin position="221"/>
        <end position="243"/>
    </location>
</feature>
<feature type="transmembrane region" description="Helical" evidence="1">
    <location>
        <begin position="197"/>
        <end position="215"/>
    </location>
</feature>
<keyword evidence="3" id="KW-1185">Reference proteome</keyword>
<name>A0A8H7CM79_9AGAR</name>